<evidence type="ECO:0000313" key="1">
    <source>
        <dbReference type="EMBL" id="KAF5357552.1"/>
    </source>
</evidence>
<proteinExistence type="predicted"/>
<accession>A0A8H5G387</accession>
<dbReference type="Proteomes" id="UP000518752">
    <property type="component" value="Unassembled WGS sequence"/>
</dbReference>
<dbReference type="AlphaFoldDB" id="A0A8H5G387"/>
<dbReference type="EMBL" id="JAACJN010000236">
    <property type="protein sequence ID" value="KAF5357552.1"/>
    <property type="molecule type" value="Genomic_DNA"/>
</dbReference>
<keyword evidence="2" id="KW-1185">Reference proteome</keyword>
<organism evidence="1 2">
    <name type="scientific">Collybiopsis confluens</name>
    <dbReference type="NCBI Taxonomy" id="2823264"/>
    <lineage>
        <taxon>Eukaryota</taxon>
        <taxon>Fungi</taxon>
        <taxon>Dikarya</taxon>
        <taxon>Basidiomycota</taxon>
        <taxon>Agaricomycotina</taxon>
        <taxon>Agaricomycetes</taxon>
        <taxon>Agaricomycetidae</taxon>
        <taxon>Agaricales</taxon>
        <taxon>Marasmiineae</taxon>
        <taxon>Omphalotaceae</taxon>
        <taxon>Collybiopsis</taxon>
    </lineage>
</organism>
<sequence>MTNYQEANTIDTVMVMVMVKVKVMVMEILKTTIGKIDLLPLSGRKSCPQDLNSGEPKATKAMVRALAKSKLTKSDWTCKSKLYLNPKRVPGPRSVKTTKKF</sequence>
<name>A0A8H5G387_9AGAR</name>
<evidence type="ECO:0000313" key="2">
    <source>
        <dbReference type="Proteomes" id="UP000518752"/>
    </source>
</evidence>
<gene>
    <name evidence="1" type="ORF">D9757_012347</name>
</gene>
<reference evidence="1 2" key="1">
    <citation type="journal article" date="2020" name="ISME J.">
        <title>Uncovering the hidden diversity of litter-decomposition mechanisms in mushroom-forming fungi.</title>
        <authorList>
            <person name="Floudas D."/>
            <person name="Bentzer J."/>
            <person name="Ahren D."/>
            <person name="Johansson T."/>
            <person name="Persson P."/>
            <person name="Tunlid A."/>
        </authorList>
    </citation>
    <scope>NUCLEOTIDE SEQUENCE [LARGE SCALE GENOMIC DNA]</scope>
    <source>
        <strain evidence="1 2">CBS 406.79</strain>
    </source>
</reference>
<comment type="caution">
    <text evidence="1">The sequence shown here is derived from an EMBL/GenBank/DDBJ whole genome shotgun (WGS) entry which is preliminary data.</text>
</comment>
<protein>
    <submittedName>
        <fullName evidence="1">Uncharacterized protein</fullName>
    </submittedName>
</protein>